<feature type="compositionally biased region" description="Basic and acidic residues" evidence="1">
    <location>
        <begin position="239"/>
        <end position="273"/>
    </location>
</feature>
<feature type="region of interest" description="Disordered" evidence="1">
    <location>
        <begin position="502"/>
        <end position="522"/>
    </location>
</feature>
<dbReference type="AlphaFoldDB" id="A0A6G4X0R9"/>
<dbReference type="EMBL" id="JAAKZZ010000197">
    <property type="protein sequence ID" value="NGO70457.1"/>
    <property type="molecule type" value="Genomic_DNA"/>
</dbReference>
<protein>
    <submittedName>
        <fullName evidence="4">Htaa domain protein</fullName>
    </submittedName>
</protein>
<reference evidence="4 5" key="1">
    <citation type="submission" date="2020-02" db="EMBL/GenBank/DDBJ databases">
        <title>Whole-genome analyses of novel actinobacteria.</title>
        <authorList>
            <person name="Sahin N."/>
            <person name="Tatar D."/>
        </authorList>
    </citation>
    <scope>NUCLEOTIDE SEQUENCE [LARGE SCALE GENOMIC DNA]</scope>
    <source>
        <strain evidence="4 5">SB3404</strain>
    </source>
</reference>
<proteinExistence type="predicted"/>
<feature type="compositionally biased region" description="Low complexity" evidence="1">
    <location>
        <begin position="468"/>
        <end position="480"/>
    </location>
</feature>
<gene>
    <name evidence="4" type="ORF">G5C65_19285</name>
</gene>
<dbReference type="Pfam" id="PF04213">
    <property type="entry name" value="HtaA"/>
    <property type="match status" value="2"/>
</dbReference>
<keyword evidence="2" id="KW-0812">Transmembrane</keyword>
<feature type="domain" description="Htaa" evidence="3">
    <location>
        <begin position="277"/>
        <end position="427"/>
    </location>
</feature>
<sequence length="522" mass="53779">MPYVRRGTAPGGVARVPHGARGARHALSRHPLALLTACAAAVLPVALPAAPAHAQERTVSGGRLDWGIKSSFQSYVTGPIANGRWNLTGGAATTGESQFRFHSAKGGYDPDTGSFRAAFSGGVHFTGHRKGGSNVLDLTVANPTVRVTGGGSGTLYADLRSKDRETGRFSDAAQVPLASLDLSGVNMRGGTGPITLQRVPATLTARGAKAFAGYYKAGTRLDPVNLSADVRSGGSGGGQRREEEKKKEKKEKKEGKQREGKQKEDAKGRSPGRIEDAAVDWGVRRTFREYVTGAIAKGEWKLTQGARDGGALFRFPRGKGEYDAGKGALDADFAGAVRFTGKDLDLSLSGLSVRVRDGEGTLSADVTSDGRTARDQPLVTFAAKESALKPEHGLITLTETPATLTAEGSKAFAGMYAKGTKMDPLSLAVALDDQAKLPALPDLGSGADTENKDGSGDASSAPKAENASDSGGSRGSSSALPLAATGAGVAVLLAAGTGFALARRRRKAPAGSGADTGADTHQ</sequence>
<feature type="domain" description="Htaa" evidence="3">
    <location>
        <begin position="62"/>
        <end position="227"/>
    </location>
</feature>
<feature type="region of interest" description="Disordered" evidence="1">
    <location>
        <begin position="225"/>
        <end position="273"/>
    </location>
</feature>
<keyword evidence="2" id="KW-0472">Membrane</keyword>
<organism evidence="4 5">
    <name type="scientific">Streptomyces boncukensis</name>
    <dbReference type="NCBI Taxonomy" id="2711219"/>
    <lineage>
        <taxon>Bacteria</taxon>
        <taxon>Bacillati</taxon>
        <taxon>Actinomycetota</taxon>
        <taxon>Actinomycetes</taxon>
        <taxon>Kitasatosporales</taxon>
        <taxon>Streptomycetaceae</taxon>
        <taxon>Streptomyces</taxon>
    </lineage>
</organism>
<evidence type="ECO:0000256" key="1">
    <source>
        <dbReference type="SAM" id="MobiDB-lite"/>
    </source>
</evidence>
<comment type="caution">
    <text evidence="4">The sequence shown here is derived from an EMBL/GenBank/DDBJ whole genome shotgun (WGS) entry which is preliminary data.</text>
</comment>
<feature type="transmembrane region" description="Helical" evidence="2">
    <location>
        <begin position="479"/>
        <end position="502"/>
    </location>
</feature>
<name>A0A6G4X0R9_9ACTN</name>
<accession>A0A6G4X0R9</accession>
<evidence type="ECO:0000313" key="5">
    <source>
        <dbReference type="Proteomes" id="UP000477722"/>
    </source>
</evidence>
<dbReference type="Proteomes" id="UP000477722">
    <property type="component" value="Unassembled WGS sequence"/>
</dbReference>
<evidence type="ECO:0000259" key="3">
    <source>
        <dbReference type="Pfam" id="PF04213"/>
    </source>
</evidence>
<dbReference type="RefSeq" id="WP_165300124.1">
    <property type="nucleotide sequence ID" value="NZ_JAAKZZ010000197.1"/>
</dbReference>
<keyword evidence="5" id="KW-1185">Reference proteome</keyword>
<evidence type="ECO:0000313" key="4">
    <source>
        <dbReference type="EMBL" id="NGO70457.1"/>
    </source>
</evidence>
<feature type="region of interest" description="Disordered" evidence="1">
    <location>
        <begin position="439"/>
        <end position="480"/>
    </location>
</feature>
<evidence type="ECO:0000256" key="2">
    <source>
        <dbReference type="SAM" id="Phobius"/>
    </source>
</evidence>
<dbReference type="InterPro" id="IPR007331">
    <property type="entry name" value="Htaa"/>
</dbReference>
<keyword evidence="2" id="KW-1133">Transmembrane helix</keyword>